<organism evidence="2 3">
    <name type="scientific">Bacteroides thetaiotaomicron</name>
    <dbReference type="NCBI Taxonomy" id="818"/>
    <lineage>
        <taxon>Bacteria</taxon>
        <taxon>Pseudomonadati</taxon>
        <taxon>Bacteroidota</taxon>
        <taxon>Bacteroidia</taxon>
        <taxon>Bacteroidales</taxon>
        <taxon>Bacteroidaceae</taxon>
        <taxon>Bacteroides</taxon>
    </lineage>
</organism>
<evidence type="ECO:0000256" key="1">
    <source>
        <dbReference type="SAM" id="MobiDB-lite"/>
    </source>
</evidence>
<dbReference type="EMBL" id="CP083680">
    <property type="protein sequence ID" value="UYU67354.1"/>
    <property type="molecule type" value="Genomic_DNA"/>
</dbReference>
<evidence type="ECO:0000313" key="2">
    <source>
        <dbReference type="EMBL" id="UYU67354.1"/>
    </source>
</evidence>
<sequence length="90" mass="9508">MSIQIPWKEGEGNIVITPGSNGTASASSDVANEGLDREQTVVFRTTNSGVQASVSTTISQIGKRQAFAVAEGRFLLSDGSTFNVIKKEFA</sequence>
<accession>A0ABD7U6X8</accession>
<proteinExistence type="predicted"/>
<feature type="compositionally biased region" description="Polar residues" evidence="1">
    <location>
        <begin position="18"/>
        <end position="30"/>
    </location>
</feature>
<feature type="region of interest" description="Disordered" evidence="1">
    <location>
        <begin position="12"/>
        <end position="31"/>
    </location>
</feature>
<dbReference type="RefSeq" id="WP_217044969.1">
    <property type="nucleotide sequence ID" value="NZ_CP083680.1"/>
</dbReference>
<evidence type="ECO:0000313" key="3">
    <source>
        <dbReference type="Proteomes" id="UP001156218"/>
    </source>
</evidence>
<gene>
    <name evidence="2" type="ORF">KQP68_03470</name>
</gene>
<name>A0ABD7U6X8_BACT4</name>
<dbReference type="Proteomes" id="UP001156218">
    <property type="component" value="Chromosome"/>
</dbReference>
<reference evidence="2 3" key="1">
    <citation type="submission" date="2021-06" db="EMBL/GenBank/DDBJ databases">
        <title>Interrogation of the integrated mobile genetic elements in gut-associated Bacteroides with a consensus prediction approach.</title>
        <authorList>
            <person name="Campbell D.E."/>
            <person name="Leigh J.R."/>
            <person name="Kim T."/>
            <person name="England W."/>
            <person name="Whitaker R.J."/>
            <person name="Degnan P.H."/>
        </authorList>
    </citation>
    <scope>NUCLEOTIDE SEQUENCE [LARGE SCALE GENOMIC DNA]</scope>
    <source>
        <strain evidence="2 3">WAL8669</strain>
    </source>
</reference>
<evidence type="ECO:0008006" key="4">
    <source>
        <dbReference type="Google" id="ProtNLM"/>
    </source>
</evidence>
<dbReference type="AlphaFoldDB" id="A0ABD7U6X8"/>
<protein>
    <recommendedName>
        <fullName evidence="4">BACON domain-containing protein</fullName>
    </recommendedName>
</protein>